<comment type="caution">
    <text evidence="1">The sequence shown here is derived from an EMBL/GenBank/DDBJ whole genome shotgun (WGS) entry which is preliminary data.</text>
</comment>
<dbReference type="RefSeq" id="XP_028878688.1">
    <property type="nucleotide sequence ID" value="XM_029030089.1"/>
</dbReference>
<dbReference type="VEuPathDB" id="TriTrypDB:TM35_000431900"/>
<dbReference type="EMBL" id="NBCO01000043">
    <property type="protein sequence ID" value="ORC84622.1"/>
    <property type="molecule type" value="Genomic_DNA"/>
</dbReference>
<dbReference type="OrthoDB" id="272363at2759"/>
<evidence type="ECO:0000313" key="1">
    <source>
        <dbReference type="EMBL" id="ORC84622.1"/>
    </source>
</evidence>
<name>A0A1X0NIQ1_9TRYP</name>
<protein>
    <recommendedName>
        <fullName evidence="3">Mitochondrial RNA binding protein</fullName>
    </recommendedName>
</protein>
<gene>
    <name evidence="1" type="ORF">TM35_000431900</name>
</gene>
<dbReference type="Proteomes" id="UP000192257">
    <property type="component" value="Unassembled WGS sequence"/>
</dbReference>
<dbReference type="AlphaFoldDB" id="A0A1X0NIQ1"/>
<evidence type="ECO:0000313" key="2">
    <source>
        <dbReference type="Proteomes" id="UP000192257"/>
    </source>
</evidence>
<evidence type="ECO:0008006" key="3">
    <source>
        <dbReference type="Google" id="ProtNLM"/>
    </source>
</evidence>
<proteinExistence type="predicted"/>
<reference evidence="1 2" key="1">
    <citation type="submission" date="2017-03" db="EMBL/GenBank/DDBJ databases">
        <title>An alternative strategy for trypanosome survival in the mammalian bloodstream revealed through genome and transcriptome analysis of the ubiquitous bovine parasite Trypanosoma (Megatrypanum) theileri.</title>
        <authorList>
            <person name="Kelly S."/>
            <person name="Ivens A."/>
            <person name="Mott A."/>
            <person name="O'Neill E."/>
            <person name="Emms D."/>
            <person name="Macleod O."/>
            <person name="Voorheis P."/>
            <person name="Matthews J."/>
            <person name="Matthews K."/>
            <person name="Carrington M."/>
        </authorList>
    </citation>
    <scope>NUCLEOTIDE SEQUENCE [LARGE SCALE GENOMIC DNA]</scope>
    <source>
        <strain evidence="1">Edinburgh</strain>
    </source>
</reference>
<organism evidence="1 2">
    <name type="scientific">Trypanosoma theileri</name>
    <dbReference type="NCBI Taxonomy" id="67003"/>
    <lineage>
        <taxon>Eukaryota</taxon>
        <taxon>Discoba</taxon>
        <taxon>Euglenozoa</taxon>
        <taxon>Kinetoplastea</taxon>
        <taxon>Metakinetoplastina</taxon>
        <taxon>Trypanosomatida</taxon>
        <taxon>Trypanosomatidae</taxon>
        <taxon>Trypanosoma</taxon>
    </lineage>
</organism>
<sequence length="466" mass="53322">MLVPTLLVRCGHAYQVTADRNLVSHHHQRLIKNQYWECSSPSQSLGVLAVLVRSGTLVEKLDKAASGALNAMSPSMTKNEQALLGRMSSFLNLTGVVDSVSTLSEKEKPSLPNSVSRNEVLALYEQFVRYQQKKNFMEMKPVVILSSLVHDLDAISSLMFLEMVITTSFQTDAPWRDKENISALLTRLRYHIMYSKMIQFKAVWWLLDILSNSDSFLFQYKEESTRLFKACLRRINELLPQLSVGECLLVFPLLDTSVYDRPFIICASIMKRLLASDLNEFVEVPNSVILRVLGCKGLNLSVFRKLCQILQKDYRIGEFVKEDCLFLLSTLATRFSTVEIDENNMDHFCESFFAQLYVNAKIMSPVECVSALEYLERMSLSGFFIFPSSDLLERLKKKTFIGIGQSIKRTDTSLKDIEVNIEIMRRLEGVLRRCVLLPFVSSDVVKVKELMEKLTLQRRHMERSAS</sequence>
<accession>A0A1X0NIQ1</accession>
<keyword evidence="2" id="KW-1185">Reference proteome</keyword>
<dbReference type="GeneID" id="39989869"/>